<dbReference type="InterPro" id="IPR020845">
    <property type="entry name" value="AMP-binding_CS"/>
</dbReference>
<sequence>MPAETRARALADLVPRLLELEDGAVHHLVGTELVRRPYPELYADVRRIQERLKDAGVAAGTRVGLWGGNSYAWVAHELALLDLGCVTVTLPSAEFAGVPADELAERYGLELLLADEDRCAGAGDAVAPLTTGPPDGRKIRLRPSPEPLGPDVFSVVFSSGTTGAVKAIQISRAATEDCLAEFARHHAFRSDDRILVGLPLATFQQRIMLYCALWYGFDAVIVDPSPLMLMVLKRARPTIMGGPPAFYELLENRFGSRPAYLRTPLRALSRVIRCTLPAGARRRALALVFRQAHAAYGGRMRLMLSGSAPLRASTAEVFAMAGLPLFQLYGLTESGFIAWNSPAANRVGSVGRPVFPGSVRIAPDGEILVRWPRPQSPGYLGEPPEVEAATYRPDGWIATGDLGRFDGDGYLYVIGRKKDVIITRAGYKIAPSPIEQRILADPAAAQAVLLGGGDLGYVGVVVALRAHAPDEAADRIGRRVAGINADLPAASEIHRVLFTRDEFTRENGLMTSTLKIDRGAVARRYAGSLDRGERWSR</sequence>
<evidence type="ECO:0000256" key="2">
    <source>
        <dbReference type="ARBA" id="ARBA00022840"/>
    </source>
</evidence>
<organism evidence="5 6">
    <name type="scientific">Actinomadura graeca</name>
    <dbReference type="NCBI Taxonomy" id="2750812"/>
    <lineage>
        <taxon>Bacteria</taxon>
        <taxon>Bacillati</taxon>
        <taxon>Actinomycetota</taxon>
        <taxon>Actinomycetes</taxon>
        <taxon>Streptosporangiales</taxon>
        <taxon>Thermomonosporaceae</taxon>
        <taxon>Actinomadura</taxon>
    </lineage>
</organism>
<evidence type="ECO:0000259" key="4">
    <source>
        <dbReference type="Pfam" id="PF00501"/>
    </source>
</evidence>
<dbReference type="InterPro" id="IPR045851">
    <property type="entry name" value="AMP-bd_C_sf"/>
</dbReference>
<keyword evidence="1" id="KW-0547">Nucleotide-binding</keyword>
<dbReference type="InterPro" id="IPR042099">
    <property type="entry name" value="ANL_N_sf"/>
</dbReference>
<dbReference type="RefSeq" id="WP_231334578.1">
    <property type="nucleotide sequence ID" value="NZ_CP059572.1"/>
</dbReference>
<protein>
    <submittedName>
        <fullName evidence="5">AMP-binding protein</fullName>
    </submittedName>
</protein>
<dbReference type="PANTHER" id="PTHR43272:SF33">
    <property type="entry name" value="AMP-BINDING DOMAIN-CONTAINING PROTEIN-RELATED"/>
    <property type="match status" value="1"/>
</dbReference>
<gene>
    <name evidence="5" type="ORF">AGRA3207_002280</name>
</gene>
<comment type="catalytic activity">
    <reaction evidence="3">
        <text>a long-chain fatty acid + ATP + CoA = a long-chain fatty acyl-CoA + AMP + diphosphate</text>
        <dbReference type="Rhea" id="RHEA:15421"/>
        <dbReference type="ChEBI" id="CHEBI:30616"/>
        <dbReference type="ChEBI" id="CHEBI:33019"/>
        <dbReference type="ChEBI" id="CHEBI:57287"/>
        <dbReference type="ChEBI" id="CHEBI:57560"/>
        <dbReference type="ChEBI" id="CHEBI:83139"/>
        <dbReference type="ChEBI" id="CHEBI:456215"/>
        <dbReference type="EC" id="6.2.1.3"/>
    </reaction>
    <physiologicalReaction direction="left-to-right" evidence="3">
        <dbReference type="Rhea" id="RHEA:15422"/>
    </physiologicalReaction>
</comment>
<dbReference type="Pfam" id="PF23562">
    <property type="entry name" value="AMP-binding_C_3"/>
    <property type="match status" value="1"/>
</dbReference>
<evidence type="ECO:0000256" key="1">
    <source>
        <dbReference type="ARBA" id="ARBA00022741"/>
    </source>
</evidence>
<accession>A0ABX8QXE0</accession>
<dbReference type="Gene3D" id="3.40.50.12780">
    <property type="entry name" value="N-terminal domain of ligase-like"/>
    <property type="match status" value="1"/>
</dbReference>
<evidence type="ECO:0000313" key="5">
    <source>
        <dbReference type="EMBL" id="QXJ21428.1"/>
    </source>
</evidence>
<dbReference type="Gene3D" id="3.30.300.30">
    <property type="match status" value="1"/>
</dbReference>
<dbReference type="Proteomes" id="UP001049518">
    <property type="component" value="Chromosome"/>
</dbReference>
<feature type="domain" description="AMP-dependent synthetase/ligase" evidence="4">
    <location>
        <begin position="37"/>
        <end position="363"/>
    </location>
</feature>
<evidence type="ECO:0000313" key="6">
    <source>
        <dbReference type="Proteomes" id="UP001049518"/>
    </source>
</evidence>
<keyword evidence="2" id="KW-0067">ATP-binding</keyword>
<reference evidence="5" key="1">
    <citation type="submission" date="2020-07" db="EMBL/GenBank/DDBJ databases">
        <authorList>
            <person name="Tarantini F.S."/>
            <person name="Hong K.W."/>
            <person name="Chan K.G."/>
        </authorList>
    </citation>
    <scope>NUCLEOTIDE SEQUENCE</scope>
    <source>
        <strain evidence="5">32-07</strain>
    </source>
</reference>
<proteinExistence type="predicted"/>
<dbReference type="PROSITE" id="PS00455">
    <property type="entry name" value="AMP_BINDING"/>
    <property type="match status" value="1"/>
</dbReference>
<keyword evidence="6" id="KW-1185">Reference proteome</keyword>
<dbReference type="PANTHER" id="PTHR43272">
    <property type="entry name" value="LONG-CHAIN-FATTY-ACID--COA LIGASE"/>
    <property type="match status" value="1"/>
</dbReference>
<evidence type="ECO:0000256" key="3">
    <source>
        <dbReference type="ARBA" id="ARBA00024484"/>
    </source>
</evidence>
<name>A0ABX8QXE0_9ACTN</name>
<dbReference type="InterPro" id="IPR000873">
    <property type="entry name" value="AMP-dep_synth/lig_dom"/>
</dbReference>
<dbReference type="Pfam" id="PF00501">
    <property type="entry name" value="AMP-binding"/>
    <property type="match status" value="1"/>
</dbReference>
<dbReference type="SUPFAM" id="SSF56801">
    <property type="entry name" value="Acetyl-CoA synthetase-like"/>
    <property type="match status" value="1"/>
</dbReference>
<dbReference type="EMBL" id="CP059572">
    <property type="protein sequence ID" value="QXJ21428.1"/>
    <property type="molecule type" value="Genomic_DNA"/>
</dbReference>